<gene>
    <name evidence="2" type="ORF">COCVIDRAFT_91221</name>
</gene>
<keyword evidence="3" id="KW-1185">Reference proteome</keyword>
<organism evidence="2 3">
    <name type="scientific">Bipolaris victoriae (strain FI3)</name>
    <name type="common">Victoria blight of oats agent</name>
    <name type="synonym">Cochliobolus victoriae</name>
    <dbReference type="NCBI Taxonomy" id="930091"/>
    <lineage>
        <taxon>Eukaryota</taxon>
        <taxon>Fungi</taxon>
        <taxon>Dikarya</taxon>
        <taxon>Ascomycota</taxon>
        <taxon>Pezizomycotina</taxon>
        <taxon>Dothideomycetes</taxon>
        <taxon>Pleosporomycetidae</taxon>
        <taxon>Pleosporales</taxon>
        <taxon>Pleosporineae</taxon>
        <taxon>Pleosporaceae</taxon>
        <taxon>Bipolaris</taxon>
    </lineage>
</organism>
<dbReference type="EMBL" id="KI968708">
    <property type="protein sequence ID" value="EUN30052.1"/>
    <property type="molecule type" value="Genomic_DNA"/>
</dbReference>
<proteinExistence type="predicted"/>
<sequence>MTVNAGARTFGLAGGNRTPTQKRKKSTVIPIRSITVTGHVLAIKVSSGIIHRSFTVVVNCLCFLFHFFKESPVSITACIDHFDIKL</sequence>
<accession>W7F1J0</accession>
<evidence type="ECO:0000313" key="3">
    <source>
        <dbReference type="Proteomes" id="UP000054337"/>
    </source>
</evidence>
<dbReference type="GeneID" id="26259321"/>
<dbReference type="RefSeq" id="XP_014559654.1">
    <property type="nucleotide sequence ID" value="XM_014704168.1"/>
</dbReference>
<feature type="region of interest" description="Disordered" evidence="1">
    <location>
        <begin position="1"/>
        <end position="24"/>
    </location>
</feature>
<dbReference type="Proteomes" id="UP000054337">
    <property type="component" value="Unassembled WGS sequence"/>
</dbReference>
<protein>
    <submittedName>
        <fullName evidence="2">Uncharacterized protein</fullName>
    </submittedName>
</protein>
<dbReference type="AlphaFoldDB" id="W7F1J0"/>
<evidence type="ECO:0000256" key="1">
    <source>
        <dbReference type="SAM" id="MobiDB-lite"/>
    </source>
</evidence>
<evidence type="ECO:0000313" key="2">
    <source>
        <dbReference type="EMBL" id="EUN30052.1"/>
    </source>
</evidence>
<name>W7F1J0_BIPV3</name>
<reference evidence="2 3" key="1">
    <citation type="journal article" date="2013" name="PLoS Genet.">
        <title>Comparative genome structure, secondary metabolite, and effector coding capacity across Cochliobolus pathogens.</title>
        <authorList>
            <person name="Condon B.J."/>
            <person name="Leng Y."/>
            <person name="Wu D."/>
            <person name="Bushley K.E."/>
            <person name="Ohm R.A."/>
            <person name="Otillar R."/>
            <person name="Martin J."/>
            <person name="Schackwitz W."/>
            <person name="Grimwood J."/>
            <person name="MohdZainudin N."/>
            <person name="Xue C."/>
            <person name="Wang R."/>
            <person name="Manning V.A."/>
            <person name="Dhillon B."/>
            <person name="Tu Z.J."/>
            <person name="Steffenson B.J."/>
            <person name="Salamov A."/>
            <person name="Sun H."/>
            <person name="Lowry S."/>
            <person name="LaButti K."/>
            <person name="Han J."/>
            <person name="Copeland A."/>
            <person name="Lindquist E."/>
            <person name="Barry K."/>
            <person name="Schmutz J."/>
            <person name="Baker S.E."/>
            <person name="Ciuffetti L.M."/>
            <person name="Grigoriev I.V."/>
            <person name="Zhong S."/>
            <person name="Turgeon B.G."/>
        </authorList>
    </citation>
    <scope>NUCLEOTIDE SEQUENCE [LARGE SCALE GENOMIC DNA]</scope>
    <source>
        <strain evidence="2 3">FI3</strain>
    </source>
</reference>
<dbReference type="HOGENOM" id="CLU_2497559_0_0_1"/>